<evidence type="ECO:0000313" key="1">
    <source>
        <dbReference type="EMBL" id="OGL74637.1"/>
    </source>
</evidence>
<comment type="caution">
    <text evidence="1">The sequence shown here is derived from an EMBL/GenBank/DDBJ whole genome shotgun (WGS) entry which is preliminary data.</text>
</comment>
<organism evidence="1 2">
    <name type="scientific">Candidatus Uhrbacteria bacterium RIFCSPHIGHO2_02_FULL_60_10</name>
    <dbReference type="NCBI Taxonomy" id="1802392"/>
    <lineage>
        <taxon>Bacteria</taxon>
        <taxon>Candidatus Uhriibacteriota</taxon>
    </lineage>
</organism>
<accession>A0A1F7UA97</accession>
<dbReference type="AlphaFoldDB" id="A0A1F7UA97"/>
<name>A0A1F7UA97_9BACT</name>
<gene>
    <name evidence="1" type="ORF">A3C96_04260</name>
</gene>
<reference evidence="1 2" key="1">
    <citation type="journal article" date="2016" name="Nat. Commun.">
        <title>Thousands of microbial genomes shed light on interconnected biogeochemical processes in an aquifer system.</title>
        <authorList>
            <person name="Anantharaman K."/>
            <person name="Brown C.T."/>
            <person name="Hug L.A."/>
            <person name="Sharon I."/>
            <person name="Castelle C.J."/>
            <person name="Probst A.J."/>
            <person name="Thomas B.C."/>
            <person name="Singh A."/>
            <person name="Wilkins M.J."/>
            <person name="Karaoz U."/>
            <person name="Brodie E.L."/>
            <person name="Williams K.H."/>
            <person name="Hubbard S.S."/>
            <person name="Banfield J.F."/>
        </authorList>
    </citation>
    <scope>NUCLEOTIDE SEQUENCE [LARGE SCALE GENOMIC DNA]</scope>
</reference>
<protein>
    <submittedName>
        <fullName evidence="1">Uncharacterized protein</fullName>
    </submittedName>
</protein>
<evidence type="ECO:0000313" key="2">
    <source>
        <dbReference type="Proteomes" id="UP000177088"/>
    </source>
</evidence>
<sequence>MGCSHVKTSSVSGHFDCTDPQRDEPDCAAAACQARTTAVRAVCHEECVREVENCIETRALELETCRAVNYVCHYACYRAGETSERGCGRIYL</sequence>
<dbReference type="Proteomes" id="UP000177088">
    <property type="component" value="Unassembled WGS sequence"/>
</dbReference>
<dbReference type="EMBL" id="MGEA01000011">
    <property type="protein sequence ID" value="OGL74637.1"/>
    <property type="molecule type" value="Genomic_DNA"/>
</dbReference>
<proteinExistence type="predicted"/>